<proteinExistence type="predicted"/>
<dbReference type="InterPro" id="IPR007812">
    <property type="entry name" value="T2SS_protein-GspL"/>
</dbReference>
<name>A0A3G8GYL0_9BURK</name>
<accession>A0A3G8GYL0</accession>
<feature type="compositionally biased region" description="Basic and acidic residues" evidence="1">
    <location>
        <begin position="511"/>
        <end position="521"/>
    </location>
</feature>
<evidence type="ECO:0000256" key="1">
    <source>
        <dbReference type="SAM" id="MobiDB-lite"/>
    </source>
</evidence>
<dbReference type="SUPFAM" id="SSF53067">
    <property type="entry name" value="Actin-like ATPase domain"/>
    <property type="match status" value="1"/>
</dbReference>
<feature type="region of interest" description="Disordered" evidence="1">
    <location>
        <begin position="482"/>
        <end position="527"/>
    </location>
</feature>
<reference evidence="3" key="1">
    <citation type="submission" date="2018-11" db="EMBL/GenBank/DDBJ databases">
        <title>FDA dAtabase for Regulatory Grade micrObial Sequences (FDA-ARGOS): Supporting development and validation of Infectious Disease Dx tests.</title>
        <authorList>
            <person name="Goldberg B."/>
            <person name="Campos J."/>
            <person name="Tallon L."/>
            <person name="Sadzewicz L."/>
            <person name="Zhao X."/>
            <person name="Vavikolanu K."/>
            <person name="Mehta A."/>
            <person name="Aluvathingal J."/>
            <person name="Nadendla S."/>
            <person name="Geyer C."/>
            <person name="Nandy P."/>
            <person name="Yan Y."/>
            <person name="Sichtig H."/>
        </authorList>
    </citation>
    <scope>NUCLEOTIDE SEQUENCE [LARGE SCALE GENOMIC DNA]</scope>
    <source>
        <strain evidence="3">FDAARGOS_614</strain>
    </source>
</reference>
<dbReference type="OrthoDB" id="8557903at2"/>
<evidence type="ECO:0000313" key="3">
    <source>
        <dbReference type="Proteomes" id="UP000270411"/>
    </source>
</evidence>
<sequence length="527" mass="56042">MSTTLYVRLPHRPHDQPQPWQFGAMPFALVRASAEKSRPGATPPAPELLREGHGLPADMPAADRLVLIVAASDVLLTAAMVPPLPPARLRLALPNLIEDVLATDAAPCHIALGPALDPSAPARGPRRRLLMVTDRAWLRAALDQFAEHKHRRRSVLPAQLCLPLAEAEAEPEPEAETPAAAELPEPALAEGAAPTLAQGAEPAPAPAVPQAPVVPDEPVPAATLVVEAAASALAPSAGLLDAAAPPPAAAESARLWQLTVRTGPYDGYGLLLNDQALAAWQALAPAGEWHGDKAALAHAPVPALRNQRRIARASRISEDWRIWLAGAEACLREPQVDLAQFEFAQGTMDRWNLLAWRLPVALAVALVLVQIIGMNAQWLMLRQESRRIEAAQVDILHTAFPNVPPVAEPPLLMRRQIEQLRTASGRSTPGDFLPLADGFARAAQSLPPDALLQLDYRAGTLYVALKAGTNTNALRSAVRQAGLQMEEDKTPPDAAVRAGGAPTPPGSRWTIRSESRAEGKAPGRAAS</sequence>
<dbReference type="Gene3D" id="3.30.420.380">
    <property type="match status" value="1"/>
</dbReference>
<dbReference type="EMBL" id="CP033969">
    <property type="protein sequence ID" value="AZG13109.1"/>
    <property type="molecule type" value="Genomic_DNA"/>
</dbReference>
<organism evidence="2 3">
    <name type="scientific">Cupriavidus pauculus</name>
    <dbReference type="NCBI Taxonomy" id="82633"/>
    <lineage>
        <taxon>Bacteria</taxon>
        <taxon>Pseudomonadati</taxon>
        <taxon>Pseudomonadota</taxon>
        <taxon>Betaproteobacteria</taxon>
        <taxon>Burkholderiales</taxon>
        <taxon>Burkholderiaceae</taxon>
        <taxon>Cupriavidus</taxon>
    </lineage>
</organism>
<dbReference type="KEGG" id="cpau:EHF44_06425"/>
<protein>
    <submittedName>
        <fullName evidence="2">General secretion pathway protein GspL</fullName>
    </submittedName>
</protein>
<dbReference type="GO" id="GO:0009276">
    <property type="term" value="C:Gram-negative-bacterium-type cell wall"/>
    <property type="evidence" value="ECO:0007669"/>
    <property type="project" value="InterPro"/>
</dbReference>
<dbReference type="NCBIfam" id="TIGR01709">
    <property type="entry name" value="typeII_sec_gspL"/>
    <property type="match status" value="2"/>
</dbReference>
<dbReference type="AlphaFoldDB" id="A0A3G8GYL0"/>
<evidence type="ECO:0000313" key="2">
    <source>
        <dbReference type="EMBL" id="AZG13109.1"/>
    </source>
</evidence>
<dbReference type="GO" id="GO:0015627">
    <property type="term" value="C:type II protein secretion system complex"/>
    <property type="evidence" value="ECO:0007669"/>
    <property type="project" value="InterPro"/>
</dbReference>
<dbReference type="GO" id="GO:0015628">
    <property type="term" value="P:protein secretion by the type II secretion system"/>
    <property type="evidence" value="ECO:0007669"/>
    <property type="project" value="InterPro"/>
</dbReference>
<dbReference type="Proteomes" id="UP000270411">
    <property type="component" value="Chromosome 1"/>
</dbReference>
<dbReference type="InterPro" id="IPR043129">
    <property type="entry name" value="ATPase_NBD"/>
</dbReference>
<gene>
    <name evidence="2" type="ORF">EHF44_06425</name>
</gene>
<dbReference type="RefSeq" id="WP_124682989.1">
    <property type="nucleotide sequence ID" value="NZ_CP033969.1"/>
</dbReference>